<dbReference type="Pfam" id="PF14116">
    <property type="entry name" value="YyzF"/>
    <property type="match status" value="1"/>
</dbReference>
<dbReference type="NCBIfam" id="TIGR04129">
    <property type="entry name" value="CxxH_BA5709"/>
    <property type="match status" value="1"/>
</dbReference>
<organism evidence="1 2">
    <name type="scientific">Thermanaerosceptrum fracticalcis</name>
    <dbReference type="NCBI Taxonomy" id="1712410"/>
    <lineage>
        <taxon>Bacteria</taxon>
        <taxon>Bacillati</taxon>
        <taxon>Bacillota</taxon>
        <taxon>Clostridia</taxon>
        <taxon>Eubacteriales</taxon>
        <taxon>Peptococcaceae</taxon>
        <taxon>Thermanaerosceptrum</taxon>
    </lineage>
</organism>
<dbReference type="OrthoDB" id="1652387at2"/>
<keyword evidence="2" id="KW-1185">Reference proteome</keyword>
<dbReference type="RefSeq" id="WP_034426238.1">
    <property type="nucleotide sequence ID" value="NZ_CP045798.1"/>
</dbReference>
<dbReference type="KEGG" id="tfr:BR63_12870"/>
<dbReference type="Proteomes" id="UP000515847">
    <property type="component" value="Chromosome"/>
</dbReference>
<dbReference type="AlphaFoldDB" id="A0A7G6E4W8"/>
<dbReference type="EMBL" id="CP045798">
    <property type="protein sequence ID" value="QNB47122.1"/>
    <property type="molecule type" value="Genomic_DNA"/>
</dbReference>
<reference evidence="1 2" key="1">
    <citation type="journal article" date="2019" name="Front. Microbiol.">
        <title>Thermoanaerosceptrum fracticalcis gen. nov. sp. nov., a Novel Fumarate-Fermenting Microorganism From a Deep Fractured Carbonate Aquifer of the US Great Basin.</title>
        <authorList>
            <person name="Hamilton-Brehm S.D."/>
            <person name="Stewart L.E."/>
            <person name="Zavarin M."/>
            <person name="Caldwell M."/>
            <person name="Lawson P.A."/>
            <person name="Onstott T.C."/>
            <person name="Grzymski J."/>
            <person name="Neveux I."/>
            <person name="Lollar B.S."/>
            <person name="Russell C.E."/>
            <person name="Moser D.P."/>
        </authorList>
    </citation>
    <scope>NUCLEOTIDE SEQUENCE [LARGE SCALE GENOMIC DNA]</scope>
    <source>
        <strain evidence="1 2">DRI-13</strain>
    </source>
</reference>
<proteinExistence type="predicted"/>
<sequence length="60" mass="7067">MLLACQEHLDRALDNFTEKYHEPPEMFLMSQVIDEDLSDMPQVCHYCGREAVYVVKKYAD</sequence>
<gene>
    <name evidence="1" type="ORF">BR63_12870</name>
</gene>
<evidence type="ECO:0000313" key="1">
    <source>
        <dbReference type="EMBL" id="QNB47122.1"/>
    </source>
</evidence>
<name>A0A7G6E4W8_THEFR</name>
<protein>
    <submittedName>
        <fullName evidence="1">CxxH/CxxC protein</fullName>
    </submittedName>
</protein>
<dbReference type="InterPro" id="IPR025626">
    <property type="entry name" value="YyzF"/>
</dbReference>
<evidence type="ECO:0000313" key="2">
    <source>
        <dbReference type="Proteomes" id="UP000515847"/>
    </source>
</evidence>
<accession>A0A7G6E4W8</accession>